<evidence type="ECO:0000313" key="5">
    <source>
        <dbReference type="EMBL" id="TVU06148.1"/>
    </source>
</evidence>
<dbReference type="GO" id="GO:0004672">
    <property type="term" value="F:protein kinase activity"/>
    <property type="evidence" value="ECO:0007669"/>
    <property type="project" value="InterPro"/>
</dbReference>
<accession>A0A5J9T584</accession>
<feature type="non-terminal residue" evidence="5">
    <location>
        <position position="281"/>
    </location>
</feature>
<evidence type="ECO:0000259" key="4">
    <source>
        <dbReference type="PROSITE" id="PS50011"/>
    </source>
</evidence>
<dbReference type="Gramene" id="TVU06148">
    <property type="protein sequence ID" value="TVU06148"/>
    <property type="gene ID" value="EJB05_49344"/>
</dbReference>
<feature type="non-terminal residue" evidence="5">
    <location>
        <position position="1"/>
    </location>
</feature>
<feature type="region of interest" description="Disordered" evidence="3">
    <location>
        <begin position="254"/>
        <end position="281"/>
    </location>
</feature>
<dbReference type="PANTHER" id="PTHR47989">
    <property type="entry name" value="OS01G0750732 PROTEIN"/>
    <property type="match status" value="1"/>
</dbReference>
<evidence type="ECO:0000256" key="3">
    <source>
        <dbReference type="SAM" id="MobiDB-lite"/>
    </source>
</evidence>
<sequence>SRPGAKRAAVQHAAFYFDYVATAPITGNLTVAIGMWAKSAPGEGGFLNGLEIMKLRPSDASSTGPGSTNNKKRVVIIALSAVLGGSVVTCAAVTTSTNILLGDGFVAKVADFGLSRVGPSIEEAHVSTAVKGTLGYLDPEYFMRQQLTDKSDVYSFGVVLFEVLCARRVIDQGLHPDQISLAEWALKWQHTGQLDKISDPRIIGQVNERTRCASSRRRPGSASRTTARTGAVDGRRAVEPGVLLAQQQETHVRREAFEDSGSVATQFFPENVSGGRRRRAS</sequence>
<evidence type="ECO:0000256" key="1">
    <source>
        <dbReference type="ARBA" id="ARBA00022741"/>
    </source>
</evidence>
<keyword evidence="2" id="KW-0067">ATP-binding</keyword>
<protein>
    <recommendedName>
        <fullName evidence="4">Protein kinase domain-containing protein</fullName>
    </recommendedName>
</protein>
<evidence type="ECO:0000313" key="6">
    <source>
        <dbReference type="Proteomes" id="UP000324897"/>
    </source>
</evidence>
<dbReference type="InterPro" id="IPR011009">
    <property type="entry name" value="Kinase-like_dom_sf"/>
</dbReference>
<keyword evidence="1" id="KW-0547">Nucleotide-binding</keyword>
<feature type="domain" description="Protein kinase" evidence="4">
    <location>
        <begin position="1"/>
        <end position="281"/>
    </location>
</feature>
<keyword evidence="6" id="KW-1185">Reference proteome</keyword>
<feature type="region of interest" description="Disordered" evidence="3">
    <location>
        <begin position="209"/>
        <end position="232"/>
    </location>
</feature>
<dbReference type="GO" id="GO:0005524">
    <property type="term" value="F:ATP binding"/>
    <property type="evidence" value="ECO:0007669"/>
    <property type="project" value="UniProtKB-KW"/>
</dbReference>
<dbReference type="Pfam" id="PF07714">
    <property type="entry name" value="PK_Tyr_Ser-Thr"/>
    <property type="match status" value="1"/>
</dbReference>
<reference evidence="5 6" key="1">
    <citation type="journal article" date="2019" name="Sci. Rep.">
        <title>A high-quality genome of Eragrostis curvula grass provides insights into Poaceae evolution and supports new strategies to enhance forage quality.</title>
        <authorList>
            <person name="Carballo J."/>
            <person name="Santos B.A.C.M."/>
            <person name="Zappacosta D."/>
            <person name="Garbus I."/>
            <person name="Selva J.P."/>
            <person name="Gallo C.A."/>
            <person name="Diaz A."/>
            <person name="Albertini E."/>
            <person name="Caccamo M."/>
            <person name="Echenique V."/>
        </authorList>
    </citation>
    <scope>NUCLEOTIDE SEQUENCE [LARGE SCALE GENOMIC DNA]</scope>
    <source>
        <strain evidence="6">cv. Victoria</strain>
        <tissue evidence="5">Leaf</tissue>
    </source>
</reference>
<dbReference type="InterPro" id="IPR000719">
    <property type="entry name" value="Prot_kinase_dom"/>
</dbReference>
<dbReference type="Gene3D" id="1.10.510.10">
    <property type="entry name" value="Transferase(Phosphotransferase) domain 1"/>
    <property type="match status" value="1"/>
</dbReference>
<dbReference type="OrthoDB" id="4062651at2759"/>
<dbReference type="PROSITE" id="PS50011">
    <property type="entry name" value="PROTEIN_KINASE_DOM"/>
    <property type="match status" value="1"/>
</dbReference>
<dbReference type="EMBL" id="RWGY01000051">
    <property type="protein sequence ID" value="TVU06148.1"/>
    <property type="molecule type" value="Genomic_DNA"/>
</dbReference>
<evidence type="ECO:0000256" key="2">
    <source>
        <dbReference type="ARBA" id="ARBA00022840"/>
    </source>
</evidence>
<organism evidence="5 6">
    <name type="scientific">Eragrostis curvula</name>
    <name type="common">weeping love grass</name>
    <dbReference type="NCBI Taxonomy" id="38414"/>
    <lineage>
        <taxon>Eukaryota</taxon>
        <taxon>Viridiplantae</taxon>
        <taxon>Streptophyta</taxon>
        <taxon>Embryophyta</taxon>
        <taxon>Tracheophyta</taxon>
        <taxon>Spermatophyta</taxon>
        <taxon>Magnoliopsida</taxon>
        <taxon>Liliopsida</taxon>
        <taxon>Poales</taxon>
        <taxon>Poaceae</taxon>
        <taxon>PACMAD clade</taxon>
        <taxon>Chloridoideae</taxon>
        <taxon>Eragrostideae</taxon>
        <taxon>Eragrostidinae</taxon>
        <taxon>Eragrostis</taxon>
    </lineage>
</organism>
<dbReference type="PANTHER" id="PTHR47989:SF62">
    <property type="entry name" value="OS05G0423500 PROTEIN"/>
    <property type="match status" value="1"/>
</dbReference>
<dbReference type="AlphaFoldDB" id="A0A5J9T584"/>
<dbReference type="Proteomes" id="UP000324897">
    <property type="component" value="Unassembled WGS sequence"/>
</dbReference>
<dbReference type="InterPro" id="IPR001245">
    <property type="entry name" value="Ser-Thr/Tyr_kinase_cat_dom"/>
</dbReference>
<comment type="caution">
    <text evidence="5">The sequence shown here is derived from an EMBL/GenBank/DDBJ whole genome shotgun (WGS) entry which is preliminary data.</text>
</comment>
<proteinExistence type="predicted"/>
<name>A0A5J9T584_9POAL</name>
<dbReference type="SUPFAM" id="SSF56112">
    <property type="entry name" value="Protein kinase-like (PK-like)"/>
    <property type="match status" value="1"/>
</dbReference>
<gene>
    <name evidence="5" type="ORF">EJB05_49344</name>
</gene>
<feature type="compositionally biased region" description="Low complexity" evidence="3">
    <location>
        <begin position="220"/>
        <end position="229"/>
    </location>
</feature>